<name>A0AAP7APF8_9FIRM</name>
<reference evidence="4" key="1">
    <citation type="journal article" date="2020" name="Cell Host Microbe">
        <title>Functional and Genomic Variation between Human-Derived Isolates of Lachnospiraceae Reveals Inter- and Intra-Species Diversity.</title>
        <authorList>
            <person name="Sorbara M.T."/>
            <person name="Littmann E.R."/>
            <person name="Fontana E."/>
            <person name="Moody T.U."/>
            <person name="Kohout C.E."/>
            <person name="Gjonbalaj M."/>
            <person name="Eaton V."/>
            <person name="Seok R."/>
            <person name="Leiner I.M."/>
            <person name="Pamer E.G."/>
        </authorList>
    </citation>
    <scope>NUCLEOTIDE SEQUENCE</scope>
    <source>
        <strain evidence="4">MSK.17.79</strain>
    </source>
</reference>
<dbReference type="Pfam" id="PF20016">
    <property type="entry name" value="ThsA_Macro"/>
    <property type="match status" value="1"/>
</dbReference>
<dbReference type="InterPro" id="IPR045535">
    <property type="entry name" value="ThsA_Macro"/>
</dbReference>
<reference evidence="4" key="2">
    <citation type="submission" date="2020-02" db="EMBL/GenBank/DDBJ databases">
        <authorList>
            <person name="Littmann E."/>
            <person name="Sorbara M."/>
        </authorList>
    </citation>
    <scope>NUCLEOTIDE SEQUENCE</scope>
    <source>
        <strain evidence="4">MSK.17.79</strain>
    </source>
</reference>
<evidence type="ECO:0000256" key="1">
    <source>
        <dbReference type="SAM" id="Phobius"/>
    </source>
</evidence>
<feature type="transmembrane region" description="Helical" evidence="1">
    <location>
        <begin position="20"/>
        <end position="41"/>
    </location>
</feature>
<organism evidence="3 5">
    <name type="scientific">Agathobacter rectalis</name>
    <dbReference type="NCBI Taxonomy" id="39491"/>
    <lineage>
        <taxon>Bacteria</taxon>
        <taxon>Bacillati</taxon>
        <taxon>Bacillota</taxon>
        <taxon>Clostridia</taxon>
        <taxon>Lachnospirales</taxon>
        <taxon>Lachnospiraceae</taxon>
        <taxon>Agathobacter</taxon>
    </lineage>
</organism>
<keyword evidence="1" id="KW-1133">Transmembrane helix</keyword>
<dbReference type="Proteomes" id="UP001193670">
    <property type="component" value="Unassembled WGS sequence"/>
</dbReference>
<sequence>MNLKKVILNKKYICKLSFRLTAIAFSFLGFIGTFVSLADLVPAKWNVWFKLLFSFAIFCGIWIISFLCCALVFSCKNRISVFEANNGHHVYVEYGDILDDNILEDTSEKRNIVIAVNRCFDTMVDNDLVSNKSIHGIAFNKLYESRLYDSDTLNDCIQKDLIERQQLKPKDLQREEKRRGNLKRYDVGTVAEIKKSDVCKFFCLGLSYFDRDLTAHTSKDDYVLAMQKMIEYCYARSQGDAVIIPLIGAGLSKTKYGERAILEYLVKSLKLNKDLIVSDIYIVVRNSGKETIPITEL</sequence>
<evidence type="ECO:0000313" key="3">
    <source>
        <dbReference type="EMBL" id="MCB6960971.1"/>
    </source>
</evidence>
<dbReference type="EMBL" id="JAAILW010000014">
    <property type="protein sequence ID" value="NSC27456.1"/>
    <property type="molecule type" value="Genomic_DNA"/>
</dbReference>
<feature type="transmembrane region" description="Helical" evidence="1">
    <location>
        <begin position="47"/>
        <end position="73"/>
    </location>
</feature>
<evidence type="ECO:0000259" key="2">
    <source>
        <dbReference type="Pfam" id="PF20016"/>
    </source>
</evidence>
<dbReference type="RefSeq" id="WP_173840524.1">
    <property type="nucleotide sequence ID" value="NZ_JAAILW010000014.1"/>
</dbReference>
<dbReference type="AlphaFoldDB" id="A0AAP7APF8"/>
<evidence type="ECO:0000313" key="5">
    <source>
        <dbReference type="Proteomes" id="UP001197741"/>
    </source>
</evidence>
<reference evidence="3" key="3">
    <citation type="submission" date="2021-10" db="EMBL/GenBank/DDBJ databases">
        <title>Collection of gut derived symbiotic bacterial strains cultured from healthy donors.</title>
        <authorList>
            <person name="Lin H."/>
            <person name="Littmann E."/>
            <person name="Kohout C."/>
            <person name="Pamer E.G."/>
        </authorList>
    </citation>
    <scope>NUCLEOTIDE SEQUENCE</scope>
    <source>
        <strain evidence="3">DFI.7.28A</strain>
    </source>
</reference>
<comment type="caution">
    <text evidence="3">The sequence shown here is derived from an EMBL/GenBank/DDBJ whole genome shotgun (WGS) entry which is preliminary data.</text>
</comment>
<proteinExistence type="predicted"/>
<keyword evidence="1" id="KW-0812">Transmembrane</keyword>
<dbReference type="Proteomes" id="UP001197741">
    <property type="component" value="Unassembled WGS sequence"/>
</dbReference>
<keyword evidence="1" id="KW-0472">Membrane</keyword>
<dbReference type="EMBL" id="JAJCJQ010000011">
    <property type="protein sequence ID" value="MCB6960971.1"/>
    <property type="molecule type" value="Genomic_DNA"/>
</dbReference>
<gene>
    <name evidence="4" type="ORF">G4319_08875</name>
    <name evidence="3" type="ORF">LIZ82_08755</name>
</gene>
<feature type="domain" description="Thoeris protein ThsA Macro" evidence="2">
    <location>
        <begin position="91"/>
        <end position="284"/>
    </location>
</feature>
<accession>A0AAP7APF8</accession>
<evidence type="ECO:0000313" key="4">
    <source>
        <dbReference type="EMBL" id="NSC27456.1"/>
    </source>
</evidence>
<protein>
    <submittedName>
        <fullName evidence="3">DUF6430 domain-containing protein</fullName>
    </submittedName>
</protein>